<dbReference type="OrthoDB" id="5965909at2"/>
<reference evidence="3 4" key="1">
    <citation type="submission" date="2018-08" db="EMBL/GenBank/DDBJ databases">
        <title>Lysobacter weifangensis sp. nov., a new member of the family 'Xanthomonadaceae', isolated from soil in a farmland.</title>
        <authorList>
            <person name="Zhao H."/>
        </authorList>
    </citation>
    <scope>NUCLEOTIDE SEQUENCE [LARGE SCALE GENOMIC DNA]</scope>
    <source>
        <strain evidence="3 4">WF-2</strain>
    </source>
</reference>
<gene>
    <name evidence="1" type="primary">ubiJ</name>
    <name evidence="3" type="ORF">D0Y53_04140</name>
</gene>
<keyword evidence="1" id="KW-0831">Ubiquinone biosynthesis</keyword>
<protein>
    <recommendedName>
        <fullName evidence="1">Ubiquinone biosynthesis accessory factor UbiJ</fullName>
    </recommendedName>
</protein>
<sequence>MTASPFDWKPLAGRALEAALNRALALDPETRAALAPLAGRSVELAVEAPPLALRLTVEDERLRVGPVDPGNEPDLGVRATLSALLAQLPLLRGDAGRRDDAPPVGRMRVSGDAELARRLQRLAERFDPDWQQPFVAAFGDILGVQVADAVAAGLRAARDTGRELAAAAAEYLTEESRDVVPRAELDAFHDAVDTLRDDAARLAARVASLRAAAADAGSGR</sequence>
<feature type="domain" description="SCP2" evidence="2">
    <location>
        <begin position="20"/>
        <end position="123"/>
    </location>
</feature>
<dbReference type="InterPro" id="IPR036527">
    <property type="entry name" value="SCP2_sterol-bd_dom_sf"/>
</dbReference>
<dbReference type="InterPro" id="IPR038989">
    <property type="entry name" value="UbiJ"/>
</dbReference>
<accession>A0A372DQA0</accession>
<comment type="function">
    <text evidence="1">Required for ubiquinone (coenzyme Q) biosynthesis. Binds hydrophobic ubiquinone biosynthetic intermediates via its SCP2 domain and is essential for the stability of the Ubi complex. May constitute a docking platform where Ubi enzymes assemble and access their SCP2-bound polyprenyl substrates.</text>
</comment>
<dbReference type="AlphaFoldDB" id="A0A372DQA0"/>
<comment type="similarity">
    <text evidence="1">Belongs to the UbiJ family.</text>
</comment>
<dbReference type="UniPathway" id="UPA00232"/>
<proteinExistence type="inferred from homology"/>
<dbReference type="PANTHER" id="PTHR38693">
    <property type="entry name" value="UBIQUINONE BIOSYNTHESIS PROTEIN UBIJ"/>
    <property type="match status" value="1"/>
</dbReference>
<evidence type="ECO:0000259" key="2">
    <source>
        <dbReference type="Pfam" id="PF02036"/>
    </source>
</evidence>
<dbReference type="HAMAP" id="MF_02215">
    <property type="entry name" value="UbiJ"/>
    <property type="match status" value="1"/>
</dbReference>
<dbReference type="SUPFAM" id="SSF55718">
    <property type="entry name" value="SCP-like"/>
    <property type="match status" value="1"/>
</dbReference>
<evidence type="ECO:0000313" key="3">
    <source>
        <dbReference type="EMBL" id="RFP61512.1"/>
    </source>
</evidence>
<dbReference type="Pfam" id="PF02036">
    <property type="entry name" value="SCP2"/>
    <property type="match status" value="1"/>
</dbReference>
<dbReference type="RefSeq" id="WP_117201936.1">
    <property type="nucleotide sequence ID" value="NZ_JBHTBK010000012.1"/>
</dbReference>
<organism evidence="3 4">
    <name type="scientific">Cognatiluteimonas weifangensis</name>
    <dbReference type="NCBI Taxonomy" id="2303539"/>
    <lineage>
        <taxon>Bacteria</taxon>
        <taxon>Pseudomonadati</taxon>
        <taxon>Pseudomonadota</taxon>
        <taxon>Gammaproteobacteria</taxon>
        <taxon>Lysobacterales</taxon>
        <taxon>Lysobacteraceae</taxon>
        <taxon>Cognatiluteimonas</taxon>
    </lineage>
</organism>
<comment type="subcellular location">
    <subcellularLocation>
        <location evidence="1">Cytoplasm</location>
    </subcellularLocation>
</comment>
<comment type="caution">
    <text evidence="3">The sequence shown here is derived from an EMBL/GenBank/DDBJ whole genome shotgun (WGS) entry which is preliminary data.</text>
</comment>
<dbReference type="GO" id="GO:0005737">
    <property type="term" value="C:cytoplasm"/>
    <property type="evidence" value="ECO:0007669"/>
    <property type="project" value="UniProtKB-SubCell"/>
</dbReference>
<dbReference type="Proteomes" id="UP000262917">
    <property type="component" value="Unassembled WGS sequence"/>
</dbReference>
<evidence type="ECO:0000256" key="1">
    <source>
        <dbReference type="HAMAP-Rule" id="MF_02215"/>
    </source>
</evidence>
<dbReference type="PANTHER" id="PTHR38693:SF1">
    <property type="entry name" value="UBIQUINONE BIOSYNTHESIS ACCESSORY FACTOR UBIJ"/>
    <property type="match status" value="1"/>
</dbReference>
<dbReference type="InterPro" id="IPR003033">
    <property type="entry name" value="SCP2_sterol-bd_dom"/>
</dbReference>
<keyword evidence="4" id="KW-1185">Reference proteome</keyword>
<name>A0A372DQA0_9GAMM</name>
<dbReference type="GO" id="GO:0006744">
    <property type="term" value="P:ubiquinone biosynthetic process"/>
    <property type="evidence" value="ECO:0007669"/>
    <property type="project" value="UniProtKB-UniRule"/>
</dbReference>
<keyword evidence="1" id="KW-0963">Cytoplasm</keyword>
<comment type="pathway">
    <text evidence="1">Cofactor biosynthesis; ubiquinone biosynthesis.</text>
</comment>
<evidence type="ECO:0000313" key="4">
    <source>
        <dbReference type="Proteomes" id="UP000262917"/>
    </source>
</evidence>
<dbReference type="EMBL" id="QVPD01000003">
    <property type="protein sequence ID" value="RFP61512.1"/>
    <property type="molecule type" value="Genomic_DNA"/>
</dbReference>